<dbReference type="PANTHER" id="PTHR34236:SF1">
    <property type="entry name" value="DIMETHYL SULFOXIDE REDUCTASE TRANSCRIPTIONAL ACTIVATOR"/>
    <property type="match status" value="1"/>
</dbReference>
<accession>A0ABD5SLJ1</accession>
<feature type="domain" description="HTH bat-type" evidence="3">
    <location>
        <begin position="148"/>
        <end position="200"/>
    </location>
</feature>
<dbReference type="Pfam" id="PF04967">
    <property type="entry name" value="HTH_10"/>
    <property type="match status" value="1"/>
</dbReference>
<evidence type="ECO:0000313" key="4">
    <source>
        <dbReference type="EMBL" id="MFC6764526.1"/>
    </source>
</evidence>
<name>A0ABD5SLJ1_9EURY</name>
<evidence type="ECO:0000259" key="3">
    <source>
        <dbReference type="Pfam" id="PF04967"/>
    </source>
</evidence>
<sequence>MPSARFKFELPGGSPVALSTNYPDGEFLIQAAFPTEDGLLVVFEARIPDNSAVIHYFNESPFSYDVLHTDEQTVVVQYLLPFVPSPLRAVLASGNLVRFPLTLHNEWMIADLTTSHERLSQLKAEFEDADLTYEILSVTQSTAPTDLLTDRQHRLMTEAIQRGYYDSPRRCSLTDLAATLDVGKSTASRVLHNAEETVIKEFFAEPIE</sequence>
<keyword evidence="5" id="KW-1185">Reference proteome</keyword>
<dbReference type="PANTHER" id="PTHR34236">
    <property type="entry name" value="DIMETHYL SULFOXIDE REDUCTASE TRANSCRIPTIONAL ACTIVATOR"/>
    <property type="match status" value="1"/>
</dbReference>
<gene>
    <name evidence="4" type="ORF">ACFQE6_05590</name>
</gene>
<dbReference type="AlphaFoldDB" id="A0ABD5SLJ1"/>
<comment type="caution">
    <text evidence="4">The sequence shown here is derived from an EMBL/GenBank/DDBJ whole genome shotgun (WGS) entry which is preliminary data.</text>
</comment>
<protein>
    <submittedName>
        <fullName evidence="4">Helix-turn-helix domain-containing protein</fullName>
    </submittedName>
</protein>
<evidence type="ECO:0000256" key="2">
    <source>
        <dbReference type="ARBA" id="ARBA00023163"/>
    </source>
</evidence>
<dbReference type="Proteomes" id="UP001596383">
    <property type="component" value="Unassembled WGS sequence"/>
</dbReference>
<keyword evidence="2" id="KW-0804">Transcription</keyword>
<reference evidence="4 5" key="1">
    <citation type="journal article" date="2019" name="Int. J. Syst. Evol. Microbiol.">
        <title>The Global Catalogue of Microorganisms (GCM) 10K type strain sequencing project: providing services to taxonomists for standard genome sequencing and annotation.</title>
        <authorList>
            <consortium name="The Broad Institute Genomics Platform"/>
            <consortium name="The Broad Institute Genome Sequencing Center for Infectious Disease"/>
            <person name="Wu L."/>
            <person name="Ma J."/>
        </authorList>
    </citation>
    <scope>NUCLEOTIDE SEQUENCE [LARGE SCALE GENOMIC DNA]</scope>
    <source>
        <strain evidence="4 5">LMG 29247</strain>
    </source>
</reference>
<organism evidence="4 5">
    <name type="scientific">Natrinema soli</name>
    <dbReference type="NCBI Taxonomy" id="1930624"/>
    <lineage>
        <taxon>Archaea</taxon>
        <taxon>Methanobacteriati</taxon>
        <taxon>Methanobacteriota</taxon>
        <taxon>Stenosarchaea group</taxon>
        <taxon>Halobacteria</taxon>
        <taxon>Halobacteriales</taxon>
        <taxon>Natrialbaceae</taxon>
        <taxon>Natrinema</taxon>
    </lineage>
</organism>
<dbReference type="RefSeq" id="WP_273737586.1">
    <property type="nucleotide sequence ID" value="NZ_JAQIVI010000091.1"/>
</dbReference>
<dbReference type="InterPro" id="IPR007050">
    <property type="entry name" value="HTH_bacterioopsin"/>
</dbReference>
<evidence type="ECO:0000256" key="1">
    <source>
        <dbReference type="ARBA" id="ARBA00023015"/>
    </source>
</evidence>
<keyword evidence="1" id="KW-0805">Transcription regulation</keyword>
<dbReference type="EMBL" id="JBHSWV010000091">
    <property type="protein sequence ID" value="MFC6764526.1"/>
    <property type="molecule type" value="Genomic_DNA"/>
</dbReference>
<evidence type="ECO:0000313" key="5">
    <source>
        <dbReference type="Proteomes" id="UP001596383"/>
    </source>
</evidence>
<proteinExistence type="predicted"/>